<dbReference type="PANTHER" id="PTHR43520">
    <property type="entry name" value="ATP7, ISOFORM B"/>
    <property type="match status" value="1"/>
</dbReference>
<dbReference type="SUPFAM" id="SSF81653">
    <property type="entry name" value="Calcium ATPase, transduction domain A"/>
    <property type="match status" value="1"/>
</dbReference>
<dbReference type="GO" id="GO:0005886">
    <property type="term" value="C:plasma membrane"/>
    <property type="evidence" value="ECO:0007669"/>
    <property type="project" value="UniProtKB-SubCell"/>
</dbReference>
<evidence type="ECO:0000256" key="8">
    <source>
        <dbReference type="ARBA" id="ARBA00022967"/>
    </source>
</evidence>
<dbReference type="SUPFAM" id="SSF55008">
    <property type="entry name" value="HMA, heavy metal-associated domain"/>
    <property type="match status" value="1"/>
</dbReference>
<name>F4CEJ6_SPHS2</name>
<sequence length="845" mass="91305">MEKHQMTHQYNITGMSCEGCRMKVEQALNSIGGISATVTLDPPVATVRMEQHVPTEDLQKALSEAGNYKITMQHGNVEEKPYQHESQGNHHDGHRHMSAVNGQSGGNYHCPMRCEGEKTYYRPGNCPVCGMNLVKELRVQKAARYTCPMHPEIIRDQPGACPICGMNLVPLQPTENDEEEQGYRLLVKKLKVAIAFTLPIFLIAMADMIPGNPLHHLLGKTAWSWIQLLLSIPVLFYATWMFFQRAWQSLVTRHFNMFTLIGIGAGAAWIFSVVALLFPGIFPDRFKMDGAVYVYFEAATVILTLVLVGQVLEARAHSRTNSAIKELLKLAPNQATRIISGQEETVNIEQVQLGDMLRVRPGEKIPVDGSITEGEPSVDESMITGEPLPVSKRSGNGVVAGTINGNKTFIMKAEKVGTDTLLSQIVDMVNQASRSKAPIQKTADRISGYFVPVVIAIAVVTGIIWSIWGPEPRYVYAFVNALAVLIIACPCALGLATPMSIMVGVGKGAQNGVLIKNAESLEKMNDIDVLIVDKTGTLTEGRPSVEKVVAADNHTETEVLQYIASLNSASEHPLAQATVHYGQEKGVDLLPVLDFEAVTGKGVRGKLKSKEAALGNSKLLEQLAIALPEQLGERAAEEQASGKTVSYLAYDRQAIGLVVISDRIKETSREAIGVLQAEGLRVIMLTGDNAHTASAVAETLGLNGFEAQMLPEDKLSYIMRLQEQGKKVAMAGDGINDAPALSQADIGIAMGTGTDVAIESAAVTLVKGDLQGIAKARALSQKVMRNIRENLFFALGYNVLGIPVAAGILYPFTGLLLSPMIAALAMSLSSVSVIANALRLRSAKL</sequence>
<dbReference type="SUPFAM" id="SSF56784">
    <property type="entry name" value="HAD-like"/>
    <property type="match status" value="1"/>
</dbReference>
<dbReference type="PROSITE" id="PS00154">
    <property type="entry name" value="ATPASE_E1_E2"/>
    <property type="match status" value="1"/>
</dbReference>
<evidence type="ECO:0000256" key="6">
    <source>
        <dbReference type="ARBA" id="ARBA00022741"/>
    </source>
</evidence>
<dbReference type="InterPro" id="IPR006121">
    <property type="entry name" value="HMA_dom"/>
</dbReference>
<dbReference type="AlphaFoldDB" id="F4CEJ6"/>
<keyword evidence="5 11" id="KW-0479">Metal-binding</keyword>
<keyword evidence="4 11" id="KW-0812">Transmembrane</keyword>
<feature type="transmembrane region" description="Helical" evidence="11">
    <location>
        <begin position="446"/>
        <end position="468"/>
    </location>
</feature>
<dbReference type="EMBL" id="CP002584">
    <property type="protein sequence ID" value="ADZ76691.1"/>
    <property type="molecule type" value="Genomic_DNA"/>
</dbReference>
<dbReference type="InterPro" id="IPR023299">
    <property type="entry name" value="ATPase_P-typ_cyto_dom_N"/>
</dbReference>
<dbReference type="Gene3D" id="3.40.50.1000">
    <property type="entry name" value="HAD superfamily/HAD-like"/>
    <property type="match status" value="1"/>
</dbReference>
<dbReference type="KEGG" id="shg:Sph21_0100"/>
<dbReference type="Pfam" id="PF00403">
    <property type="entry name" value="HMA"/>
    <property type="match status" value="1"/>
</dbReference>
<feature type="transmembrane region" description="Helical" evidence="11">
    <location>
        <begin position="290"/>
        <end position="312"/>
    </location>
</feature>
<keyword evidence="6 11" id="KW-0547">Nucleotide-binding</keyword>
<dbReference type="PRINTS" id="PR00943">
    <property type="entry name" value="CUATPASE"/>
</dbReference>
<dbReference type="GO" id="GO:0016887">
    <property type="term" value="F:ATP hydrolysis activity"/>
    <property type="evidence" value="ECO:0007669"/>
    <property type="project" value="InterPro"/>
</dbReference>
<dbReference type="InterPro" id="IPR045800">
    <property type="entry name" value="HMBD"/>
</dbReference>
<dbReference type="GO" id="GO:0060003">
    <property type="term" value="P:copper ion export"/>
    <property type="evidence" value="ECO:0007669"/>
    <property type="project" value="UniProtKB-ARBA"/>
</dbReference>
<keyword evidence="13" id="KW-0378">Hydrolase</keyword>
<evidence type="ECO:0000256" key="3">
    <source>
        <dbReference type="ARBA" id="ARBA00022475"/>
    </source>
</evidence>
<dbReference type="InterPro" id="IPR018303">
    <property type="entry name" value="ATPase_P-typ_P_site"/>
</dbReference>
<comment type="similarity">
    <text evidence="2 11">Belongs to the cation transport ATPase (P-type) (TC 3.A.3) family. Type IB subfamily.</text>
</comment>
<dbReference type="CDD" id="cd02094">
    <property type="entry name" value="P-type_ATPase_Cu-like"/>
    <property type="match status" value="1"/>
</dbReference>
<dbReference type="InterPro" id="IPR059000">
    <property type="entry name" value="ATPase_P-type_domA"/>
</dbReference>
<evidence type="ECO:0000256" key="7">
    <source>
        <dbReference type="ARBA" id="ARBA00022840"/>
    </source>
</evidence>
<accession>F4CEJ6</accession>
<dbReference type="InterPro" id="IPR027256">
    <property type="entry name" value="P-typ_ATPase_IB"/>
</dbReference>
<dbReference type="Gene3D" id="2.70.150.10">
    <property type="entry name" value="Calcium-transporting ATPase, cytoplasmic transduction domain A"/>
    <property type="match status" value="1"/>
</dbReference>
<dbReference type="Pfam" id="PF00702">
    <property type="entry name" value="Hydrolase"/>
    <property type="match status" value="1"/>
</dbReference>
<dbReference type="InterPro" id="IPR036412">
    <property type="entry name" value="HAD-like_sf"/>
</dbReference>
<dbReference type="GO" id="GO:0005524">
    <property type="term" value="F:ATP binding"/>
    <property type="evidence" value="ECO:0007669"/>
    <property type="project" value="UniProtKB-UniRule"/>
</dbReference>
<feature type="transmembrane region" description="Helical" evidence="11">
    <location>
        <begin position="222"/>
        <end position="243"/>
    </location>
</feature>
<feature type="domain" description="HMA" evidence="12">
    <location>
        <begin position="6"/>
        <end position="70"/>
    </location>
</feature>
<dbReference type="NCBIfam" id="TIGR01511">
    <property type="entry name" value="ATPase-IB1_Cu"/>
    <property type="match status" value="1"/>
</dbReference>
<dbReference type="SFLD" id="SFLDF00027">
    <property type="entry name" value="p-type_atpase"/>
    <property type="match status" value="1"/>
</dbReference>
<evidence type="ECO:0000256" key="2">
    <source>
        <dbReference type="ARBA" id="ARBA00006024"/>
    </source>
</evidence>
<dbReference type="Pfam" id="PF00122">
    <property type="entry name" value="E1-E2_ATPase"/>
    <property type="match status" value="1"/>
</dbReference>
<dbReference type="InterPro" id="IPR001757">
    <property type="entry name" value="P_typ_ATPase"/>
</dbReference>
<dbReference type="CDD" id="cd00371">
    <property type="entry name" value="HMA"/>
    <property type="match status" value="1"/>
</dbReference>
<dbReference type="eggNOG" id="COG2217">
    <property type="taxonomic scope" value="Bacteria"/>
</dbReference>
<dbReference type="InterPro" id="IPR023298">
    <property type="entry name" value="ATPase_P-typ_TM_dom_sf"/>
</dbReference>
<feature type="transmembrane region" description="Helical" evidence="11">
    <location>
        <begin position="816"/>
        <end position="838"/>
    </location>
</feature>
<protein>
    <submittedName>
        <fullName evidence="13">Heavy metal translocating P-type ATPase</fullName>
        <ecNumber evidence="13">3.6.3.4</ecNumber>
    </submittedName>
</protein>
<dbReference type="NCBIfam" id="TIGR01494">
    <property type="entry name" value="ATPase_P-type"/>
    <property type="match status" value="1"/>
</dbReference>
<dbReference type="HOGENOM" id="CLU_001771_0_3_10"/>
<dbReference type="PROSITE" id="PS51257">
    <property type="entry name" value="PROKAR_LIPOPROTEIN"/>
    <property type="match status" value="1"/>
</dbReference>
<dbReference type="PANTHER" id="PTHR43520:SF8">
    <property type="entry name" value="P-TYPE CU(+) TRANSPORTER"/>
    <property type="match status" value="1"/>
</dbReference>
<feature type="transmembrane region" description="Helical" evidence="11">
    <location>
        <begin position="192"/>
        <end position="210"/>
    </location>
</feature>
<keyword evidence="8" id="KW-1278">Translocase</keyword>
<keyword evidence="3 11" id="KW-1003">Cell membrane</keyword>
<dbReference type="Pfam" id="PF19335">
    <property type="entry name" value="HMBD"/>
    <property type="match status" value="2"/>
</dbReference>
<comment type="subcellular location">
    <subcellularLocation>
        <location evidence="1">Cell membrane</location>
        <topology evidence="1">Multi-pass membrane protein</topology>
    </subcellularLocation>
</comment>
<dbReference type="GO" id="GO:0005507">
    <property type="term" value="F:copper ion binding"/>
    <property type="evidence" value="ECO:0007669"/>
    <property type="project" value="TreeGrafter"/>
</dbReference>
<keyword evidence="9 11" id="KW-1133">Transmembrane helix</keyword>
<dbReference type="Gene3D" id="3.40.1110.10">
    <property type="entry name" value="Calcium-transporting ATPase, cytoplasmic domain N"/>
    <property type="match status" value="1"/>
</dbReference>
<evidence type="ECO:0000256" key="5">
    <source>
        <dbReference type="ARBA" id="ARBA00022723"/>
    </source>
</evidence>
<dbReference type="SUPFAM" id="SSF81665">
    <property type="entry name" value="Calcium ATPase, transmembrane domain M"/>
    <property type="match status" value="1"/>
</dbReference>
<dbReference type="InterPro" id="IPR008250">
    <property type="entry name" value="ATPase_P-typ_transduc_dom_A_sf"/>
</dbReference>
<evidence type="ECO:0000256" key="9">
    <source>
        <dbReference type="ARBA" id="ARBA00022989"/>
    </source>
</evidence>
<dbReference type="NCBIfam" id="TIGR01525">
    <property type="entry name" value="ATPase-IB_hvy"/>
    <property type="match status" value="1"/>
</dbReference>
<feature type="transmembrane region" description="Helical" evidence="11">
    <location>
        <begin position="474"/>
        <end position="497"/>
    </location>
</feature>
<dbReference type="PATRIC" id="fig|743722.3.peg.106"/>
<dbReference type="PRINTS" id="PR00119">
    <property type="entry name" value="CATATPASE"/>
</dbReference>
<keyword evidence="10 11" id="KW-0472">Membrane</keyword>
<evidence type="ECO:0000256" key="4">
    <source>
        <dbReference type="ARBA" id="ARBA00022692"/>
    </source>
</evidence>
<proteinExistence type="inferred from homology"/>
<organism evidence="13">
    <name type="scientific">Sphingobacterium sp. (strain 21)</name>
    <dbReference type="NCBI Taxonomy" id="743722"/>
    <lineage>
        <taxon>Bacteria</taxon>
        <taxon>Pseudomonadati</taxon>
        <taxon>Bacteroidota</taxon>
        <taxon>Sphingobacteriia</taxon>
        <taxon>Sphingobacteriales</taxon>
        <taxon>Sphingobacteriaceae</taxon>
        <taxon>Sphingobacterium</taxon>
    </lineage>
</organism>
<feature type="transmembrane region" description="Helical" evidence="11">
    <location>
        <begin position="791"/>
        <end position="810"/>
    </location>
</feature>
<dbReference type="PROSITE" id="PS50846">
    <property type="entry name" value="HMA_2"/>
    <property type="match status" value="1"/>
</dbReference>
<dbReference type="GO" id="GO:0043682">
    <property type="term" value="F:P-type divalent copper transporter activity"/>
    <property type="evidence" value="ECO:0007669"/>
    <property type="project" value="TreeGrafter"/>
</dbReference>
<dbReference type="SFLD" id="SFLDS00003">
    <property type="entry name" value="Haloacid_Dehalogenase"/>
    <property type="match status" value="1"/>
</dbReference>
<evidence type="ECO:0000256" key="10">
    <source>
        <dbReference type="ARBA" id="ARBA00023136"/>
    </source>
</evidence>
<dbReference type="GO" id="GO:0055070">
    <property type="term" value="P:copper ion homeostasis"/>
    <property type="evidence" value="ECO:0007669"/>
    <property type="project" value="TreeGrafter"/>
</dbReference>
<evidence type="ECO:0000259" key="12">
    <source>
        <dbReference type="PROSITE" id="PS50846"/>
    </source>
</evidence>
<keyword evidence="7 11" id="KW-0067">ATP-binding</keyword>
<reference evidence="13" key="1">
    <citation type="submission" date="2011-03" db="EMBL/GenBank/DDBJ databases">
        <title>Complete sequence of Sphingobacterium sp. 21.</title>
        <authorList>
            <consortium name="US DOE Joint Genome Institute"/>
            <person name="Lucas S."/>
            <person name="Copeland A."/>
            <person name="Lapidus A."/>
            <person name="Cheng J.-F."/>
            <person name="Goodwin L."/>
            <person name="Pitluck S."/>
            <person name="Davenport K."/>
            <person name="Detter J.C."/>
            <person name="Han C."/>
            <person name="Tapia R."/>
            <person name="Land M."/>
            <person name="Hauser L."/>
            <person name="Kyrpides N."/>
            <person name="Ivanova N."/>
            <person name="Ovchinnikova G."/>
            <person name="Pagani I."/>
            <person name="Siebers A.K."/>
            <person name="Allgaier M."/>
            <person name="Thelen M.P."/>
            <person name="Hugenholtz P."/>
            <person name="Woyke T."/>
        </authorList>
    </citation>
    <scope>NUCLEOTIDE SEQUENCE</scope>
    <source>
        <strain evidence="13">21</strain>
    </source>
</reference>
<dbReference type="InterPro" id="IPR023214">
    <property type="entry name" value="HAD_sf"/>
</dbReference>
<gene>
    <name evidence="13" type="ordered locus">Sph21_0100</name>
</gene>
<dbReference type="STRING" id="743722.Sph21_0100"/>
<evidence type="ECO:0000256" key="1">
    <source>
        <dbReference type="ARBA" id="ARBA00004651"/>
    </source>
</evidence>
<dbReference type="Gene3D" id="3.30.70.100">
    <property type="match status" value="1"/>
</dbReference>
<dbReference type="InterPro" id="IPR044492">
    <property type="entry name" value="P_typ_ATPase_HD_dom"/>
</dbReference>
<dbReference type="SFLD" id="SFLDG00002">
    <property type="entry name" value="C1.7:_P-type_atpase_like"/>
    <property type="match status" value="1"/>
</dbReference>
<dbReference type="InterPro" id="IPR017969">
    <property type="entry name" value="Heavy-metal-associated_CS"/>
</dbReference>
<dbReference type="PROSITE" id="PS01047">
    <property type="entry name" value="HMA_1"/>
    <property type="match status" value="1"/>
</dbReference>
<dbReference type="InterPro" id="IPR036163">
    <property type="entry name" value="HMA_dom_sf"/>
</dbReference>
<evidence type="ECO:0000256" key="11">
    <source>
        <dbReference type="RuleBase" id="RU362081"/>
    </source>
</evidence>
<dbReference type="NCBIfam" id="TIGR01512">
    <property type="entry name" value="ATPase-IB2_Cd"/>
    <property type="match status" value="1"/>
</dbReference>
<dbReference type="EC" id="3.6.3.4" evidence="13"/>
<feature type="transmembrane region" description="Helical" evidence="11">
    <location>
        <begin position="255"/>
        <end position="278"/>
    </location>
</feature>
<dbReference type="FunFam" id="2.70.150.10:FF:000020">
    <property type="entry name" value="Copper-exporting P-type ATPase A"/>
    <property type="match status" value="1"/>
</dbReference>
<evidence type="ECO:0000313" key="13">
    <source>
        <dbReference type="EMBL" id="ADZ76691.1"/>
    </source>
</evidence>